<reference evidence="2" key="1">
    <citation type="submission" date="2023-06" db="EMBL/GenBank/DDBJ databases">
        <authorList>
            <consortium name="Lawrence Berkeley National Laboratory"/>
            <person name="Ahrendt S."/>
            <person name="Sahu N."/>
            <person name="Indic B."/>
            <person name="Wong-Bajracharya J."/>
            <person name="Merenyi Z."/>
            <person name="Ke H.-M."/>
            <person name="Monk M."/>
            <person name="Kocsube S."/>
            <person name="Drula E."/>
            <person name="Lipzen A."/>
            <person name="Balint B."/>
            <person name="Henrissat B."/>
            <person name="Andreopoulos B."/>
            <person name="Martin F.M."/>
            <person name="Harder C.B."/>
            <person name="Rigling D."/>
            <person name="Ford K.L."/>
            <person name="Foster G.D."/>
            <person name="Pangilinan J."/>
            <person name="Papanicolaou A."/>
            <person name="Barry K."/>
            <person name="LaButti K."/>
            <person name="Viragh M."/>
            <person name="Koriabine M."/>
            <person name="Yan M."/>
            <person name="Riley R."/>
            <person name="Champramary S."/>
            <person name="Plett K.L."/>
            <person name="Tsai I.J."/>
            <person name="Slot J."/>
            <person name="Sipos G."/>
            <person name="Plett J."/>
            <person name="Nagy L.G."/>
            <person name="Grigoriev I.V."/>
        </authorList>
    </citation>
    <scope>NUCLEOTIDE SEQUENCE</scope>
    <source>
        <strain evidence="2">FPL87.14</strain>
    </source>
</reference>
<evidence type="ECO:0000256" key="1">
    <source>
        <dbReference type="SAM" id="MobiDB-lite"/>
    </source>
</evidence>
<evidence type="ECO:0000313" key="3">
    <source>
        <dbReference type="Proteomes" id="UP001175226"/>
    </source>
</evidence>
<accession>A0AA39IDW2</accession>
<feature type="region of interest" description="Disordered" evidence="1">
    <location>
        <begin position="246"/>
        <end position="266"/>
    </location>
</feature>
<dbReference type="Proteomes" id="UP001175226">
    <property type="component" value="Unassembled WGS sequence"/>
</dbReference>
<keyword evidence="3" id="KW-1185">Reference proteome</keyword>
<protein>
    <submittedName>
        <fullName evidence="2">Uncharacterized protein</fullName>
    </submittedName>
</protein>
<comment type="caution">
    <text evidence="2">The sequence shown here is derived from an EMBL/GenBank/DDBJ whole genome shotgun (WGS) entry which is preliminary data.</text>
</comment>
<dbReference type="AlphaFoldDB" id="A0AA39IDW2"/>
<name>A0AA39IDW2_9AGAR</name>
<proteinExistence type="predicted"/>
<sequence length="283" mass="31903">MVAQEGGSAGEGAGGRRIGIVDYWKDMAWFLAQLKPHAKRHNILLSPQHQPCEILGIISLNLKPWNVKIRRLCEGAISFKCIVGNNFINANTSMWSVHLHVTIPQERKPMDLMFLEQGYIPTCHHCSWSCMALSRRIGVERASSRVARVDALWQAKPWDRGTHHLRHRSYMALSVQIDVQQASSKISSSEFLGSTPCDDHMQDLKTMAMPTLLSKLLEANWPKRSISRAKTMPFEVQKLAKLKLCGEPMHGDPMNSKSIKTQNRSKSKKLKVLNVEIGAMQQA</sequence>
<gene>
    <name evidence="2" type="ORF">EV421DRAFT_1746260</name>
</gene>
<dbReference type="EMBL" id="JAUEPT010000320">
    <property type="protein sequence ID" value="KAK0421751.1"/>
    <property type="molecule type" value="Genomic_DNA"/>
</dbReference>
<evidence type="ECO:0000313" key="2">
    <source>
        <dbReference type="EMBL" id="KAK0421751.1"/>
    </source>
</evidence>
<organism evidence="2 3">
    <name type="scientific">Armillaria borealis</name>
    <dbReference type="NCBI Taxonomy" id="47425"/>
    <lineage>
        <taxon>Eukaryota</taxon>
        <taxon>Fungi</taxon>
        <taxon>Dikarya</taxon>
        <taxon>Basidiomycota</taxon>
        <taxon>Agaricomycotina</taxon>
        <taxon>Agaricomycetes</taxon>
        <taxon>Agaricomycetidae</taxon>
        <taxon>Agaricales</taxon>
        <taxon>Marasmiineae</taxon>
        <taxon>Physalacriaceae</taxon>
        <taxon>Armillaria</taxon>
    </lineage>
</organism>